<sequence>MTFRLTVPVNQMAIPIFATPPSREHVGLDGELLFEHFVQEELEHEGLSNPIPIGVTDPPINDLGTGEVVQNERVANGVYAQGIRQRMEQPVPPVLAGVPEGFNYEHLISIGANIRRLAEEFSRSEARRSVMEQAEQVNINALNQELFFQFLEEVFRNGIDRTRLVAVFFFCCDILRRCLRQNMMNLGWQLFTWSRQFVVDRICTWVYEHGGWERLFEKSYDVIIKIATVALAVTGVLCGIVYIKKNY</sequence>
<gene>
    <name evidence="5" type="ORF">X975_09971</name>
</gene>
<dbReference type="GO" id="GO:0008630">
    <property type="term" value="P:intrinsic apoptotic signaling pathway in response to DNA damage"/>
    <property type="evidence" value="ECO:0007669"/>
    <property type="project" value="TreeGrafter"/>
</dbReference>
<dbReference type="GO" id="GO:0001836">
    <property type="term" value="P:release of cytochrome c from mitochondria"/>
    <property type="evidence" value="ECO:0007669"/>
    <property type="project" value="TreeGrafter"/>
</dbReference>
<name>A0A087TLB9_STEMI</name>
<dbReference type="GO" id="GO:0042981">
    <property type="term" value="P:regulation of apoptotic process"/>
    <property type="evidence" value="ECO:0007669"/>
    <property type="project" value="InterPro"/>
</dbReference>
<dbReference type="PROSITE" id="PS50062">
    <property type="entry name" value="BCL2_FAMILY"/>
    <property type="match status" value="1"/>
</dbReference>
<dbReference type="InterPro" id="IPR026298">
    <property type="entry name" value="Bcl-2_fam"/>
</dbReference>
<dbReference type="InterPro" id="IPR036834">
    <property type="entry name" value="Bcl-2-like_sf"/>
</dbReference>
<dbReference type="InterPro" id="IPR002475">
    <property type="entry name" value="Bcl2-like"/>
</dbReference>
<evidence type="ECO:0000259" key="4">
    <source>
        <dbReference type="SMART" id="SM00337"/>
    </source>
</evidence>
<dbReference type="EMBL" id="KK115747">
    <property type="protein sequence ID" value="KFM65908.1"/>
    <property type="molecule type" value="Genomic_DNA"/>
</dbReference>
<protein>
    <submittedName>
        <fullName evidence="5">Apoptosis regulator Bcl-2</fullName>
    </submittedName>
</protein>
<evidence type="ECO:0000256" key="2">
    <source>
        <dbReference type="ARBA" id="ARBA00022703"/>
    </source>
</evidence>
<dbReference type="SMART" id="SM00337">
    <property type="entry name" value="BCL"/>
    <property type="match status" value="1"/>
</dbReference>
<dbReference type="STRING" id="407821.A0A087TLB9"/>
<keyword evidence="3" id="KW-1133">Transmembrane helix</keyword>
<keyword evidence="2" id="KW-0053">Apoptosis</keyword>
<dbReference type="PANTHER" id="PTHR11256">
    <property type="entry name" value="BCL-2 RELATED"/>
    <property type="match status" value="1"/>
</dbReference>
<dbReference type="GO" id="GO:0051400">
    <property type="term" value="F:BH domain binding"/>
    <property type="evidence" value="ECO:0007669"/>
    <property type="project" value="TreeGrafter"/>
</dbReference>
<evidence type="ECO:0000313" key="5">
    <source>
        <dbReference type="EMBL" id="KFM65908.1"/>
    </source>
</evidence>
<dbReference type="AlphaFoldDB" id="A0A087TLB9"/>
<keyword evidence="3" id="KW-0812">Transmembrane</keyword>
<reference evidence="5 6" key="1">
    <citation type="submission" date="2013-11" db="EMBL/GenBank/DDBJ databases">
        <title>Genome sequencing of Stegodyphus mimosarum.</title>
        <authorList>
            <person name="Bechsgaard J."/>
        </authorList>
    </citation>
    <scope>NUCLEOTIDE SEQUENCE [LARGE SCALE GENOMIC DNA]</scope>
</reference>
<dbReference type="GO" id="GO:0005741">
    <property type="term" value="C:mitochondrial outer membrane"/>
    <property type="evidence" value="ECO:0007669"/>
    <property type="project" value="TreeGrafter"/>
</dbReference>
<dbReference type="Gene3D" id="1.10.437.10">
    <property type="entry name" value="Blc2-like"/>
    <property type="match status" value="1"/>
</dbReference>
<evidence type="ECO:0000256" key="3">
    <source>
        <dbReference type="SAM" id="Phobius"/>
    </source>
</evidence>
<dbReference type="OrthoDB" id="6080198at2759"/>
<dbReference type="InterPro" id="IPR046371">
    <property type="entry name" value="Bcl-2_BH1-3"/>
</dbReference>
<dbReference type="SUPFAM" id="SSF56854">
    <property type="entry name" value="Bcl-2 inhibitors of programmed cell death"/>
    <property type="match status" value="1"/>
</dbReference>
<dbReference type="OMA" id="HITWDEF"/>
<feature type="domain" description="Bcl-2 Bcl-2 homology region 1-3" evidence="4">
    <location>
        <begin position="114"/>
        <end position="212"/>
    </location>
</feature>
<evidence type="ECO:0000313" key="6">
    <source>
        <dbReference type="Proteomes" id="UP000054359"/>
    </source>
</evidence>
<proteinExistence type="inferred from homology"/>
<dbReference type="Proteomes" id="UP000054359">
    <property type="component" value="Unassembled WGS sequence"/>
</dbReference>
<organism evidence="5 6">
    <name type="scientific">Stegodyphus mimosarum</name>
    <name type="common">African social velvet spider</name>
    <dbReference type="NCBI Taxonomy" id="407821"/>
    <lineage>
        <taxon>Eukaryota</taxon>
        <taxon>Metazoa</taxon>
        <taxon>Ecdysozoa</taxon>
        <taxon>Arthropoda</taxon>
        <taxon>Chelicerata</taxon>
        <taxon>Arachnida</taxon>
        <taxon>Araneae</taxon>
        <taxon>Araneomorphae</taxon>
        <taxon>Entelegynae</taxon>
        <taxon>Eresoidea</taxon>
        <taxon>Eresidae</taxon>
        <taxon>Stegodyphus</taxon>
    </lineage>
</organism>
<dbReference type="PRINTS" id="PR01862">
    <property type="entry name" value="BCL2FAMILY"/>
</dbReference>
<accession>A0A087TLB9</accession>
<comment type="similarity">
    <text evidence="1">Belongs to the Bcl-2 family.</text>
</comment>
<evidence type="ECO:0000256" key="1">
    <source>
        <dbReference type="ARBA" id="ARBA00009458"/>
    </source>
</evidence>
<dbReference type="PANTHER" id="PTHR11256:SF21">
    <property type="entry name" value="BCL-2 BCL-2 HOMOLOGY REGION 1-3 DOMAIN-CONTAINING PROTEIN"/>
    <property type="match status" value="1"/>
</dbReference>
<feature type="non-terminal residue" evidence="5">
    <location>
        <position position="247"/>
    </location>
</feature>
<dbReference type="Pfam" id="PF00452">
    <property type="entry name" value="Bcl-2"/>
    <property type="match status" value="1"/>
</dbReference>
<feature type="transmembrane region" description="Helical" evidence="3">
    <location>
        <begin position="222"/>
        <end position="243"/>
    </location>
</feature>
<dbReference type="GO" id="GO:0097192">
    <property type="term" value="P:extrinsic apoptotic signaling pathway in absence of ligand"/>
    <property type="evidence" value="ECO:0007669"/>
    <property type="project" value="TreeGrafter"/>
</dbReference>
<keyword evidence="6" id="KW-1185">Reference proteome</keyword>
<keyword evidence="3" id="KW-0472">Membrane</keyword>